<reference evidence="3" key="2">
    <citation type="submission" date="2025-08" db="UniProtKB">
        <authorList>
            <consortium name="RefSeq"/>
        </authorList>
    </citation>
    <scope>IDENTIFICATION</scope>
    <source>
        <tissue evidence="3">Leaf</tissue>
    </source>
</reference>
<evidence type="ECO:0000313" key="2">
    <source>
        <dbReference type="Proteomes" id="UP000694864"/>
    </source>
</evidence>
<evidence type="ECO:0000313" key="3">
    <source>
        <dbReference type="RefSeq" id="XP_019102395.1"/>
    </source>
</evidence>
<feature type="region of interest" description="Disordered" evidence="1">
    <location>
        <begin position="432"/>
        <end position="518"/>
    </location>
</feature>
<dbReference type="PANTHER" id="PTHR34461:SF2">
    <property type="entry name" value="EXPRESSED PROTEIN"/>
    <property type="match status" value="1"/>
</dbReference>
<organism evidence="2 3">
    <name type="scientific">Camelina sativa</name>
    <name type="common">False flax</name>
    <name type="synonym">Myagrum sativum</name>
    <dbReference type="NCBI Taxonomy" id="90675"/>
    <lineage>
        <taxon>Eukaryota</taxon>
        <taxon>Viridiplantae</taxon>
        <taxon>Streptophyta</taxon>
        <taxon>Embryophyta</taxon>
        <taxon>Tracheophyta</taxon>
        <taxon>Spermatophyta</taxon>
        <taxon>Magnoliopsida</taxon>
        <taxon>eudicotyledons</taxon>
        <taxon>Gunneridae</taxon>
        <taxon>Pentapetalae</taxon>
        <taxon>rosids</taxon>
        <taxon>malvids</taxon>
        <taxon>Brassicales</taxon>
        <taxon>Brassicaceae</taxon>
        <taxon>Camelineae</taxon>
        <taxon>Camelina</taxon>
    </lineage>
</organism>
<proteinExistence type="predicted"/>
<dbReference type="Proteomes" id="UP000694864">
    <property type="component" value="Chromosome 6"/>
</dbReference>
<feature type="compositionally biased region" description="Basic and acidic residues" evidence="1">
    <location>
        <begin position="497"/>
        <end position="507"/>
    </location>
</feature>
<keyword evidence="2" id="KW-1185">Reference proteome</keyword>
<reference evidence="2" key="1">
    <citation type="journal article" date="2014" name="Nat. Commun.">
        <title>The emerging biofuel crop Camelina sativa retains a highly undifferentiated hexaploid genome structure.</title>
        <authorList>
            <person name="Kagale S."/>
            <person name="Koh C."/>
            <person name="Nixon J."/>
            <person name="Bollina V."/>
            <person name="Clarke W.E."/>
            <person name="Tuteja R."/>
            <person name="Spillane C."/>
            <person name="Robinson S.J."/>
            <person name="Links M.G."/>
            <person name="Clarke C."/>
            <person name="Higgins E.E."/>
            <person name="Huebert T."/>
            <person name="Sharpe A.G."/>
            <person name="Parkin I.A."/>
        </authorList>
    </citation>
    <scope>NUCLEOTIDE SEQUENCE [LARGE SCALE GENOMIC DNA]</scope>
    <source>
        <strain evidence="2">cv. DH55</strain>
    </source>
</reference>
<feature type="compositionally biased region" description="Basic and acidic residues" evidence="1">
    <location>
        <begin position="439"/>
        <end position="449"/>
    </location>
</feature>
<dbReference type="RefSeq" id="XP_019102395.1">
    <property type="nucleotide sequence ID" value="XM_019246850.1"/>
</dbReference>
<name>A0ABM1RTQ7_CAMSA</name>
<accession>A0ABM1RTQ7</accession>
<dbReference type="GeneID" id="104791976"/>
<dbReference type="PANTHER" id="PTHR34461">
    <property type="entry name" value="EXPRESSED PROTEIN"/>
    <property type="match status" value="1"/>
</dbReference>
<sequence length="680" mass="77428">MVELRSRTQLNSQLHYIRAIKGGSIKIVMNTDGRRKTKLRFRQLVDIYNLEEHSKVDESIPRVVRDLENVSDITQGSCLFGAEVNTKADSEDFSMITLEKIRKQCKAKKRKLRNRRDIETASNVEVKKEYLTRDEGCDIEEPLSSWDTKFSKKRKRIQERKAKCVSTASAFVEKVVDLPVFFHVKSEAWDDSYSVSEAMDLSHADRLLDCSKESESPTDTVLVEEIILESSRDMRLVPCPNFPGMGAIEDPVTIKPVEEAFEDASEEFNNARKAQCCFADYIAFEDKQIVLYSSASEEEMELDVAQDSESENIGCVENLICFYASSGCEEDKEDEENNGIKPDLYMSVTGLEIVKIEAPELLAIDYPGSPIINYGEENAEIEWETEDISKDDFHEATDILQLTNYCNSLENLQVVPDESTIALEEEYLPERSQQSFYSKHQDEAGDHKLSPLCKEPDEDQKVVETDNIQQQQPHHQPQKLLSGRKALSPTSQAKLRKAMEHPDSPEKRSKKSRGKLYFSSQNSHRILKAQGLDNIDRVEIIPSSKQAIQKANNNTRQMKYQKTTQKIPRRVAQAAKAQPFSTGSTSIQGCSQKAIVFSQGQMRDFQCVAARLTKELKLMRKVTKRCLLGESNTSNISDCNLDEVRTLIGNAEKTEEGCKKWMSMIERDLYRFCKLMGMVK</sequence>
<protein>
    <submittedName>
        <fullName evidence="3">Uncharacterized protein LOC104791976</fullName>
    </submittedName>
</protein>
<gene>
    <name evidence="3" type="primary">LOC104791976</name>
</gene>
<evidence type="ECO:0000256" key="1">
    <source>
        <dbReference type="SAM" id="MobiDB-lite"/>
    </source>
</evidence>